<dbReference type="EMBL" id="AMRG01000005">
    <property type="protein sequence ID" value="EKE84507.1"/>
    <property type="molecule type" value="Genomic_DNA"/>
</dbReference>
<organism evidence="2 3">
    <name type="scientific">Idiomarina xiamenensis 10-D-4</name>
    <dbReference type="NCBI Taxonomy" id="740709"/>
    <lineage>
        <taxon>Bacteria</taxon>
        <taxon>Pseudomonadati</taxon>
        <taxon>Pseudomonadota</taxon>
        <taxon>Gammaproteobacteria</taxon>
        <taxon>Alteromonadales</taxon>
        <taxon>Idiomarinaceae</taxon>
        <taxon>Idiomarina</taxon>
    </lineage>
</organism>
<sequence length="152" mass="16881">MDKHQYWYGSAVKALVLSLTAMLSTPALAADIKPGLWQITQSMDSEQLPEQLKREKTLAQCVSAEDAADMTLAMRKRWQQLDCTEMSIERDGDAIVTSAQCQRGERLLSLSGKVTIHDSTHYSSTMQTSGDATLTTYQEARWVAAQCPHGEQ</sequence>
<gene>
    <name evidence="2" type="ORF">A10D4_05547</name>
</gene>
<evidence type="ECO:0000313" key="3">
    <source>
        <dbReference type="Proteomes" id="UP000014115"/>
    </source>
</evidence>
<dbReference type="PATRIC" id="fig|740709.3.peg.1130"/>
<protein>
    <recommendedName>
        <fullName evidence="4">DUF3617 domain-containing protein</fullName>
    </recommendedName>
</protein>
<dbReference type="STRING" id="740709.A10D4_05547"/>
<feature type="chain" id="PRO_5003862809" description="DUF3617 domain-containing protein" evidence="1">
    <location>
        <begin position="30"/>
        <end position="152"/>
    </location>
</feature>
<evidence type="ECO:0000313" key="2">
    <source>
        <dbReference type="EMBL" id="EKE84507.1"/>
    </source>
</evidence>
<keyword evidence="1" id="KW-0732">Signal</keyword>
<evidence type="ECO:0000256" key="1">
    <source>
        <dbReference type="SAM" id="SignalP"/>
    </source>
</evidence>
<evidence type="ECO:0008006" key="4">
    <source>
        <dbReference type="Google" id="ProtNLM"/>
    </source>
</evidence>
<dbReference type="RefSeq" id="WP_008488251.1">
    <property type="nucleotide sequence ID" value="NZ_AMRG01000005.1"/>
</dbReference>
<dbReference type="Proteomes" id="UP000014115">
    <property type="component" value="Unassembled WGS sequence"/>
</dbReference>
<feature type="signal peptide" evidence="1">
    <location>
        <begin position="1"/>
        <end position="29"/>
    </location>
</feature>
<name>K2KCU0_9GAMM</name>
<dbReference type="OrthoDB" id="6079603at2"/>
<dbReference type="eggNOG" id="ENOG5034527">
    <property type="taxonomic scope" value="Bacteria"/>
</dbReference>
<dbReference type="Pfam" id="PF12276">
    <property type="entry name" value="DUF3617"/>
    <property type="match status" value="1"/>
</dbReference>
<dbReference type="AlphaFoldDB" id="K2KCU0"/>
<accession>K2KCU0</accession>
<reference evidence="2 3" key="1">
    <citation type="journal article" date="2012" name="J. Bacteriol.">
        <title>Genome Sequence of Idiomarina xiamenensis Type Strain 10-D-4.</title>
        <authorList>
            <person name="Lai Q."/>
            <person name="Wang L."/>
            <person name="Wang W."/>
            <person name="Shao Z."/>
        </authorList>
    </citation>
    <scope>NUCLEOTIDE SEQUENCE [LARGE SCALE GENOMIC DNA]</scope>
    <source>
        <strain evidence="2 3">10-D-4</strain>
    </source>
</reference>
<keyword evidence="3" id="KW-1185">Reference proteome</keyword>
<proteinExistence type="predicted"/>
<dbReference type="InterPro" id="IPR022061">
    <property type="entry name" value="DUF3617"/>
</dbReference>
<comment type="caution">
    <text evidence="2">The sequence shown here is derived from an EMBL/GenBank/DDBJ whole genome shotgun (WGS) entry which is preliminary data.</text>
</comment>